<dbReference type="SMART" id="SM00487">
    <property type="entry name" value="DEXDc"/>
    <property type="match status" value="1"/>
</dbReference>
<dbReference type="InterPro" id="IPR027417">
    <property type="entry name" value="P-loop_NTPase"/>
</dbReference>
<gene>
    <name evidence="8" type="primary">AlNc14C280G10103</name>
    <name evidence="8" type="ORF">ALNC14_113350</name>
</gene>
<keyword evidence="4" id="KW-0067">ATP-binding</keyword>
<dbReference type="GO" id="GO:0005524">
    <property type="term" value="F:ATP binding"/>
    <property type="evidence" value="ECO:0007669"/>
    <property type="project" value="UniProtKB-KW"/>
</dbReference>
<dbReference type="GO" id="GO:0016787">
    <property type="term" value="F:hydrolase activity"/>
    <property type="evidence" value="ECO:0007669"/>
    <property type="project" value="UniProtKB-KW"/>
</dbReference>
<dbReference type="GO" id="GO:0045003">
    <property type="term" value="P:double-strand break repair via synthesis-dependent strand annealing"/>
    <property type="evidence" value="ECO:0007669"/>
    <property type="project" value="TreeGrafter"/>
</dbReference>
<dbReference type="InterPro" id="IPR014001">
    <property type="entry name" value="Helicase_ATP-bd"/>
</dbReference>
<dbReference type="PANTHER" id="PTHR45629">
    <property type="entry name" value="SNF2/RAD54 FAMILY MEMBER"/>
    <property type="match status" value="1"/>
</dbReference>
<protein>
    <submittedName>
        <fullName evidence="8">DNA repair and recombination protein RAD54 putative</fullName>
    </submittedName>
</protein>
<organism evidence="8">
    <name type="scientific">Albugo laibachii Nc14</name>
    <dbReference type="NCBI Taxonomy" id="890382"/>
    <lineage>
        <taxon>Eukaryota</taxon>
        <taxon>Sar</taxon>
        <taxon>Stramenopiles</taxon>
        <taxon>Oomycota</taxon>
        <taxon>Peronosporomycetes</taxon>
        <taxon>Albuginales</taxon>
        <taxon>Albuginaceae</taxon>
        <taxon>Albugo</taxon>
    </lineage>
</organism>
<dbReference type="PROSITE" id="PS51194">
    <property type="entry name" value="HELICASE_CTER"/>
    <property type="match status" value="1"/>
</dbReference>
<dbReference type="EMBL" id="FR824325">
    <property type="protein sequence ID" value="CCA25191.1"/>
    <property type="molecule type" value="Genomic_DNA"/>
</dbReference>
<dbReference type="GO" id="GO:0004386">
    <property type="term" value="F:helicase activity"/>
    <property type="evidence" value="ECO:0007669"/>
    <property type="project" value="UniProtKB-KW"/>
</dbReference>
<dbReference type="Pfam" id="PF00176">
    <property type="entry name" value="SNF2-rel_dom"/>
    <property type="match status" value="1"/>
</dbReference>
<dbReference type="InterPro" id="IPR049730">
    <property type="entry name" value="SNF2/RAD54-like_C"/>
</dbReference>
<dbReference type="PANTHER" id="PTHR45629:SF7">
    <property type="entry name" value="DNA EXCISION REPAIR PROTEIN ERCC-6-RELATED"/>
    <property type="match status" value="1"/>
</dbReference>
<dbReference type="AlphaFoldDB" id="F0WUV5"/>
<keyword evidence="1" id="KW-0547">Nucleotide-binding</keyword>
<dbReference type="PROSITE" id="PS51192">
    <property type="entry name" value="HELICASE_ATP_BIND_1"/>
    <property type="match status" value="1"/>
</dbReference>
<dbReference type="InterPro" id="IPR038718">
    <property type="entry name" value="SNF2-like_sf"/>
</dbReference>
<dbReference type="CDD" id="cd18793">
    <property type="entry name" value="SF2_C_SNF"/>
    <property type="match status" value="1"/>
</dbReference>
<dbReference type="FunFam" id="3.40.50.300:FF:000332">
    <property type="entry name" value="DNA repair and recombination protein RAD54-like"/>
    <property type="match status" value="1"/>
</dbReference>
<dbReference type="GO" id="GO:0015616">
    <property type="term" value="F:DNA translocase activity"/>
    <property type="evidence" value="ECO:0007669"/>
    <property type="project" value="TreeGrafter"/>
</dbReference>
<dbReference type="Gene3D" id="3.40.50.10810">
    <property type="entry name" value="Tandem AAA-ATPase domain"/>
    <property type="match status" value="1"/>
</dbReference>
<dbReference type="GO" id="GO:0005634">
    <property type="term" value="C:nucleus"/>
    <property type="evidence" value="ECO:0007669"/>
    <property type="project" value="TreeGrafter"/>
</dbReference>
<feature type="region of interest" description="Disordered" evidence="5">
    <location>
        <begin position="876"/>
        <end position="902"/>
    </location>
</feature>
<feature type="domain" description="Helicase C-terminal" evidence="7">
    <location>
        <begin position="536"/>
        <end position="696"/>
    </location>
</feature>
<reference evidence="8" key="2">
    <citation type="submission" date="2011-02" db="EMBL/GenBank/DDBJ databases">
        <authorList>
            <person name="MacLean D."/>
        </authorList>
    </citation>
    <scope>NUCLEOTIDE SEQUENCE</scope>
</reference>
<dbReference type="GO" id="GO:0007131">
    <property type="term" value="P:reciprocal meiotic recombination"/>
    <property type="evidence" value="ECO:0007669"/>
    <property type="project" value="TreeGrafter"/>
</dbReference>
<evidence type="ECO:0000256" key="2">
    <source>
        <dbReference type="ARBA" id="ARBA00022801"/>
    </source>
</evidence>
<evidence type="ECO:0000259" key="6">
    <source>
        <dbReference type="PROSITE" id="PS51192"/>
    </source>
</evidence>
<dbReference type="Gene3D" id="3.40.50.300">
    <property type="entry name" value="P-loop containing nucleotide triphosphate hydrolases"/>
    <property type="match status" value="1"/>
</dbReference>
<dbReference type="Gene3D" id="1.20.120.850">
    <property type="entry name" value="SWI2/SNF2 ATPases, N-terminal domain"/>
    <property type="match status" value="1"/>
</dbReference>
<evidence type="ECO:0000259" key="7">
    <source>
        <dbReference type="PROSITE" id="PS51194"/>
    </source>
</evidence>
<dbReference type="FunFam" id="3.40.50.10810:FF:000021">
    <property type="entry name" value="DNA repair and recombination protein RAD54"/>
    <property type="match status" value="1"/>
</dbReference>
<keyword evidence="3" id="KW-0347">Helicase</keyword>
<feature type="domain" description="Helicase ATP-binding" evidence="6">
    <location>
        <begin position="181"/>
        <end position="366"/>
    </location>
</feature>
<name>F0WUV5_9STRA</name>
<feature type="compositionally biased region" description="Polar residues" evidence="5">
    <location>
        <begin position="886"/>
        <end position="898"/>
    </location>
</feature>
<dbReference type="InterPro" id="IPR050496">
    <property type="entry name" value="SNF2_RAD54_helicase_repair"/>
</dbReference>
<evidence type="ECO:0000256" key="3">
    <source>
        <dbReference type="ARBA" id="ARBA00022806"/>
    </source>
</evidence>
<dbReference type="SUPFAM" id="SSF52540">
    <property type="entry name" value="P-loop containing nucleoside triphosphate hydrolases"/>
    <property type="match status" value="2"/>
</dbReference>
<evidence type="ECO:0000313" key="8">
    <source>
        <dbReference type="EMBL" id="CCA25191.1"/>
    </source>
</evidence>
<keyword evidence="2" id="KW-0378">Hydrolase</keyword>
<dbReference type="CDD" id="cd18004">
    <property type="entry name" value="DEXHc_RAD54"/>
    <property type="match status" value="1"/>
</dbReference>
<reference evidence="8" key="1">
    <citation type="journal article" date="2011" name="PLoS Biol.">
        <title>Gene gain and loss during evolution of obligate parasitism in the white rust pathogen of Arabidopsis thaliana.</title>
        <authorList>
            <person name="Kemen E."/>
            <person name="Gardiner A."/>
            <person name="Schultz-Larsen T."/>
            <person name="Kemen A.C."/>
            <person name="Balmuth A.L."/>
            <person name="Robert-Seilaniantz A."/>
            <person name="Bailey K."/>
            <person name="Holub E."/>
            <person name="Studholme D.J."/>
            <person name="Maclean D."/>
            <person name="Jones J.D."/>
        </authorList>
    </citation>
    <scope>NUCLEOTIDE SEQUENCE</scope>
</reference>
<dbReference type="HOGENOM" id="CLU_000315_10_4_1"/>
<proteinExistence type="predicted"/>
<evidence type="ECO:0000256" key="1">
    <source>
        <dbReference type="ARBA" id="ARBA00022741"/>
    </source>
</evidence>
<dbReference type="Pfam" id="PF00271">
    <property type="entry name" value="Helicase_C"/>
    <property type="match status" value="1"/>
</dbReference>
<dbReference type="SMART" id="SM00490">
    <property type="entry name" value="HELICc"/>
    <property type="match status" value="1"/>
</dbReference>
<evidence type="ECO:0000256" key="4">
    <source>
        <dbReference type="ARBA" id="ARBA00022840"/>
    </source>
</evidence>
<dbReference type="InterPro" id="IPR001650">
    <property type="entry name" value="Helicase_C-like"/>
</dbReference>
<evidence type="ECO:0000256" key="5">
    <source>
        <dbReference type="SAM" id="MobiDB-lite"/>
    </source>
</evidence>
<dbReference type="InterPro" id="IPR000330">
    <property type="entry name" value="SNF2_N"/>
</dbReference>
<sequence length="910" mass="104342">MPLLRRNHSQRKNSDGCVESSLHHSFKSVINGDDSSTYASNSIKQLPILSFLNVSSKEINDEKLCQPFRNPWKHSRSTESERLSNIKTLGVRRRLVSIHSGPIQNCDLQIETDYVEPLEPAIIQQLEEIEPEIQKPSFEPLILWQHEEEKERRVVVPDILTKFLRPHQRDGVQFLFDCVADVENAGRFGCILADDMGLGKTLQSITLMHTLLETSMQDPTKPTIHRVIIVCPTSLVKNWNDEIQKWLQNRIKTIALFESNREHVIKEIYRFIDSSCHPHHRTSPTSSKVLILSYETFRMHAAKFHSTPKCCDLLICDEAHRLKNSHSQINRALAALACRRRVLLSGTPMQNDLEEFYAMVDFTNPDILGTPAKFRKQFMGPILRGREPDATDKEQSLAQGCSWTLCNIVNQFILRRGNTLNAKHLPPKLMQVICCPLSSLQEKLYKRFLESKAMRNIMKQQNVNVLPSITALKKLCNHPLLLFKDDGTALLKLPGFEDCQQIIASEQKNNFTSGQRAFSTNQKQTCHPGWSGKLQLLDHLMQMMRKETKERIVVVSNYTQTLDLVSLLCSERNWPFVRLDGTISPKKRQQMVDVFNDPTTHSFAFLLSSKAGGCGLNLIGANRLVLFDPDWNPATDKQAAARVWREGQKQMCYVYRFLATGSLEEKIFQRQLSKEGLQSIVDDKDEVNSLSSKDLKKLFVLQEATESDTHDRLRCTRCKWRLQENDIDSMRSPNAELNEAISETPLSHEYFHAQIGLPREEDLNNWGHHRCYDSVDDEIMQKAMRQLQLSPDWKLQSREKSKVPISFAFSCRIDSELLLQYQEMSEVKNAEENIQAKEISGEEVLVVENHKKCKLETEESSDSSTTSLVSFEKVCHEKASEEGSGDTRQMNDTSMNNISEEDHIEFIDIS</sequence>
<accession>F0WUV5</accession>